<feature type="chain" id="PRO_5005640466" description="DM13 domain-containing protein" evidence="1">
    <location>
        <begin position="19"/>
        <end position="123"/>
    </location>
</feature>
<dbReference type="AlphaFoldDB" id="A0A0M2R2X6"/>
<keyword evidence="4" id="KW-1185">Reference proteome</keyword>
<gene>
    <name evidence="3" type="ORF">WH95_14190</name>
</gene>
<protein>
    <recommendedName>
        <fullName evidence="2">DM13 domain-containing protein</fullName>
    </recommendedName>
</protein>
<keyword evidence="1" id="KW-0732">Signal</keyword>
<feature type="domain" description="DM13" evidence="2">
    <location>
        <begin position="25"/>
        <end position="123"/>
    </location>
</feature>
<evidence type="ECO:0000313" key="3">
    <source>
        <dbReference type="EMBL" id="KKJ76217.1"/>
    </source>
</evidence>
<evidence type="ECO:0000259" key="2">
    <source>
        <dbReference type="PROSITE" id="PS51549"/>
    </source>
</evidence>
<name>A0A0M2R2X6_9PROT</name>
<dbReference type="STRING" id="1549748.WH95_14190"/>
<dbReference type="PROSITE" id="PS51549">
    <property type="entry name" value="DM13"/>
    <property type="match status" value="1"/>
</dbReference>
<accession>A0A0M2R2X6</accession>
<comment type="caution">
    <text evidence="3">The sequence shown here is derived from an EMBL/GenBank/DDBJ whole genome shotgun (WGS) entry which is preliminary data.</text>
</comment>
<evidence type="ECO:0000256" key="1">
    <source>
        <dbReference type="SAM" id="SignalP"/>
    </source>
</evidence>
<reference evidence="3 4" key="1">
    <citation type="submission" date="2015-03" db="EMBL/GenBank/DDBJ databases">
        <title>Genome sequence of Kiloniella sp. P1-1, isolated from the gut microflora of Pacific white shrimp, Penaeus vannamei.</title>
        <authorList>
            <person name="Shao Z."/>
            <person name="Wang L."/>
            <person name="Li X."/>
        </authorList>
    </citation>
    <scope>NUCLEOTIDE SEQUENCE [LARGE SCALE GENOMIC DNA]</scope>
    <source>
        <strain evidence="3 4">P1-1</strain>
    </source>
</reference>
<evidence type="ECO:0000313" key="4">
    <source>
        <dbReference type="Proteomes" id="UP000034491"/>
    </source>
</evidence>
<dbReference type="EMBL" id="LANI01000021">
    <property type="protein sequence ID" value="KKJ76217.1"/>
    <property type="molecule type" value="Genomic_DNA"/>
</dbReference>
<organism evidence="3 4">
    <name type="scientific">Kiloniella litopenaei</name>
    <dbReference type="NCBI Taxonomy" id="1549748"/>
    <lineage>
        <taxon>Bacteria</taxon>
        <taxon>Pseudomonadati</taxon>
        <taxon>Pseudomonadota</taxon>
        <taxon>Alphaproteobacteria</taxon>
        <taxon>Rhodospirillales</taxon>
        <taxon>Kiloniellaceae</taxon>
        <taxon>Kiloniella</taxon>
    </lineage>
</organism>
<feature type="signal peptide" evidence="1">
    <location>
        <begin position="1"/>
        <end position="18"/>
    </location>
</feature>
<proteinExistence type="predicted"/>
<dbReference type="InterPro" id="IPR019545">
    <property type="entry name" value="DM13_domain"/>
</dbReference>
<dbReference type="Pfam" id="PF10517">
    <property type="entry name" value="DM13"/>
    <property type="match status" value="1"/>
</dbReference>
<sequence>MALTFLAATTFSITSAHAGGIVSKGTFEGRSDHITTGNVEIKKASDGSYTVILADNFSLDGAPDPKLAFGKDGVDRSTIFAPLKSKTGKQEYSLPAGINPANFNEIYVWCEKFDVPLGVANLK</sequence>
<dbReference type="Proteomes" id="UP000034491">
    <property type="component" value="Unassembled WGS sequence"/>
</dbReference>